<dbReference type="AlphaFoldDB" id="A0A9N9BAS5"/>
<comment type="caution">
    <text evidence="3">The sequence shown here is derived from an EMBL/GenBank/DDBJ whole genome shotgun (WGS) entry which is preliminary data.</text>
</comment>
<sequence length="290" mass="32211">MNFNNDASADNAPNDTKDDVQHVIKTGEEPPMASPKSDTEAQISTTPTATETIPMSIPPAVPPRTFTSHAPIETHVPQRPVVRTPLWQKLAFVLLITGTFGALMIAAIKKFFGPMITSIIFARQQLYSHQLSLFRKFNETLLSFVSLLRTARVSSHDNSDDDDLPTPTDQDEISTPPSLLAPLSTDLTTLTERLNTYQESLEKNNDISDLKLSFNALTTYLTENTYPYKIWTNNERGDSAVAKFKEEIRGLKGLLINRRNFPKIPASPTTYSTQSSASKLPTGSQIQEIE</sequence>
<feature type="region of interest" description="Disordered" evidence="1">
    <location>
        <begin position="1"/>
        <end position="40"/>
    </location>
</feature>
<dbReference type="OrthoDB" id="441517at2759"/>
<keyword evidence="2" id="KW-0472">Membrane</keyword>
<evidence type="ECO:0000313" key="3">
    <source>
        <dbReference type="EMBL" id="CAG8561478.1"/>
    </source>
</evidence>
<protein>
    <submittedName>
        <fullName evidence="3">4408_t:CDS:1</fullName>
    </submittedName>
</protein>
<feature type="region of interest" description="Disordered" evidence="1">
    <location>
        <begin position="265"/>
        <end position="290"/>
    </location>
</feature>
<keyword evidence="2" id="KW-0812">Transmembrane</keyword>
<feature type="transmembrane region" description="Helical" evidence="2">
    <location>
        <begin position="90"/>
        <end position="108"/>
    </location>
</feature>
<organism evidence="3 4">
    <name type="scientific">Cetraspora pellucida</name>
    <dbReference type="NCBI Taxonomy" id="1433469"/>
    <lineage>
        <taxon>Eukaryota</taxon>
        <taxon>Fungi</taxon>
        <taxon>Fungi incertae sedis</taxon>
        <taxon>Mucoromycota</taxon>
        <taxon>Glomeromycotina</taxon>
        <taxon>Glomeromycetes</taxon>
        <taxon>Diversisporales</taxon>
        <taxon>Gigasporaceae</taxon>
        <taxon>Cetraspora</taxon>
    </lineage>
</organism>
<keyword evidence="4" id="KW-1185">Reference proteome</keyword>
<evidence type="ECO:0000313" key="4">
    <source>
        <dbReference type="Proteomes" id="UP000789759"/>
    </source>
</evidence>
<dbReference type="EMBL" id="CAJVQA010002946">
    <property type="protein sequence ID" value="CAG8561478.1"/>
    <property type="molecule type" value="Genomic_DNA"/>
</dbReference>
<feature type="compositionally biased region" description="Basic and acidic residues" evidence="1">
    <location>
        <begin position="15"/>
        <end position="28"/>
    </location>
</feature>
<name>A0A9N9BAS5_9GLOM</name>
<feature type="compositionally biased region" description="Polar residues" evidence="1">
    <location>
        <begin position="267"/>
        <end position="290"/>
    </location>
</feature>
<proteinExistence type="predicted"/>
<keyword evidence="2" id="KW-1133">Transmembrane helix</keyword>
<dbReference type="Proteomes" id="UP000789759">
    <property type="component" value="Unassembled WGS sequence"/>
</dbReference>
<feature type="region of interest" description="Disordered" evidence="1">
    <location>
        <begin position="155"/>
        <end position="178"/>
    </location>
</feature>
<accession>A0A9N9BAS5</accession>
<feature type="compositionally biased region" description="Acidic residues" evidence="1">
    <location>
        <begin position="159"/>
        <end position="172"/>
    </location>
</feature>
<reference evidence="3" key="1">
    <citation type="submission" date="2021-06" db="EMBL/GenBank/DDBJ databases">
        <authorList>
            <person name="Kallberg Y."/>
            <person name="Tangrot J."/>
            <person name="Rosling A."/>
        </authorList>
    </citation>
    <scope>NUCLEOTIDE SEQUENCE</scope>
    <source>
        <strain evidence="3">FL966</strain>
    </source>
</reference>
<gene>
    <name evidence="3" type="ORF">CPELLU_LOCUS5221</name>
</gene>
<evidence type="ECO:0000256" key="2">
    <source>
        <dbReference type="SAM" id="Phobius"/>
    </source>
</evidence>
<evidence type="ECO:0000256" key="1">
    <source>
        <dbReference type="SAM" id="MobiDB-lite"/>
    </source>
</evidence>
<feature type="compositionally biased region" description="Low complexity" evidence="1">
    <location>
        <begin position="1"/>
        <end position="14"/>
    </location>
</feature>